<dbReference type="OMA" id="DECHELR"/>
<feature type="compositionally biased region" description="Low complexity" evidence="1">
    <location>
        <begin position="57"/>
        <end position="66"/>
    </location>
</feature>
<feature type="region of interest" description="Disordered" evidence="1">
    <location>
        <begin position="406"/>
        <end position="426"/>
    </location>
</feature>
<dbReference type="Proteomes" id="UP000654075">
    <property type="component" value="Unassembled WGS sequence"/>
</dbReference>
<feature type="non-terminal residue" evidence="2">
    <location>
        <position position="426"/>
    </location>
</feature>
<accession>A0A813G2A7</accession>
<proteinExistence type="predicted"/>
<feature type="compositionally biased region" description="Basic and acidic residues" evidence="1">
    <location>
        <begin position="416"/>
        <end position="426"/>
    </location>
</feature>
<feature type="region of interest" description="Disordered" evidence="1">
    <location>
        <begin position="187"/>
        <end position="208"/>
    </location>
</feature>
<keyword evidence="3" id="KW-1185">Reference proteome</keyword>
<feature type="compositionally biased region" description="Low complexity" evidence="1">
    <location>
        <begin position="30"/>
        <end position="40"/>
    </location>
</feature>
<feature type="region of interest" description="Disordered" evidence="1">
    <location>
        <begin position="28"/>
        <end position="156"/>
    </location>
</feature>
<evidence type="ECO:0000256" key="1">
    <source>
        <dbReference type="SAM" id="MobiDB-lite"/>
    </source>
</evidence>
<evidence type="ECO:0000313" key="2">
    <source>
        <dbReference type="EMBL" id="CAE8620613.1"/>
    </source>
</evidence>
<dbReference type="AlphaFoldDB" id="A0A813G2A7"/>
<reference evidence="2" key="1">
    <citation type="submission" date="2021-02" db="EMBL/GenBank/DDBJ databases">
        <authorList>
            <person name="Dougan E. K."/>
            <person name="Rhodes N."/>
            <person name="Thang M."/>
            <person name="Chan C."/>
        </authorList>
    </citation>
    <scope>NUCLEOTIDE SEQUENCE</scope>
</reference>
<protein>
    <submittedName>
        <fullName evidence="2">Uncharacterized protein</fullName>
    </submittedName>
</protein>
<feature type="region of interest" description="Disordered" evidence="1">
    <location>
        <begin position="367"/>
        <end position="388"/>
    </location>
</feature>
<evidence type="ECO:0000313" key="3">
    <source>
        <dbReference type="Proteomes" id="UP000654075"/>
    </source>
</evidence>
<name>A0A813G2A7_POLGL</name>
<dbReference type="EMBL" id="CAJNNV010027530">
    <property type="protein sequence ID" value="CAE8620613.1"/>
    <property type="molecule type" value="Genomic_DNA"/>
</dbReference>
<feature type="compositionally biased region" description="Polar residues" evidence="1">
    <location>
        <begin position="111"/>
        <end position="129"/>
    </location>
</feature>
<gene>
    <name evidence="2" type="ORF">PGLA1383_LOCUS38163</name>
</gene>
<organism evidence="2 3">
    <name type="scientific">Polarella glacialis</name>
    <name type="common">Dinoflagellate</name>
    <dbReference type="NCBI Taxonomy" id="89957"/>
    <lineage>
        <taxon>Eukaryota</taxon>
        <taxon>Sar</taxon>
        <taxon>Alveolata</taxon>
        <taxon>Dinophyceae</taxon>
        <taxon>Suessiales</taxon>
        <taxon>Suessiaceae</taxon>
        <taxon>Polarella</taxon>
    </lineage>
</organism>
<comment type="caution">
    <text evidence="2">The sequence shown here is derived from an EMBL/GenBank/DDBJ whole genome shotgun (WGS) entry which is preliminary data.</text>
</comment>
<feature type="non-terminal residue" evidence="2">
    <location>
        <position position="1"/>
    </location>
</feature>
<sequence>ASPPSASSSGTRLVPHLELRQLSQEKFPVKKAVPSPSVVVRTLASERTVPGPRAPRRSPWSSSEASPPAPIPQPVQRLRSATSSPQPSRGRLGAPVPSSPQVACRGVNRTPPATSSAVSRQSSTESAKSYQRPAVPLRSGSRRKLDLTSTPVPPTFGSASECWNTLGLVAPFRDVLCSVLGQPKSVAGGVFGPPPRRSPGAKPPSERDLQKLREACGTMVRSIETLQRSFQEAPAVETEPDIVKGADGGTGGAMLSLASSCADETSDAADGPDSSRPIAQLEEACSALRVDTLRLQASSSRVADLESVASQLRGRVAVLEAEDARTAALRDECHELRIRIAELVTSSVDQGSVQGERDDLQARWQRLSAQQSGVPGPAPPGGHKDMFMDCPAQSVAEQVAKAVVSVPTSRVPSPLKEVRPIKERAA</sequence>